<evidence type="ECO:0000313" key="2">
    <source>
        <dbReference type="EMBL" id="MDQ0168005.1"/>
    </source>
</evidence>
<keyword evidence="3" id="KW-1185">Reference proteome</keyword>
<accession>A0ABT9W4F6</accession>
<proteinExistence type="predicted"/>
<evidence type="ECO:0000259" key="1">
    <source>
        <dbReference type="PROSITE" id="PS50967"/>
    </source>
</evidence>
<comment type="caution">
    <text evidence="2">The sequence shown here is derived from an EMBL/GenBank/DDBJ whole genome shotgun (WGS) entry which is preliminary data.</text>
</comment>
<protein>
    <submittedName>
        <fullName evidence="2">Superfamily II DNA helicase RecQ</fullName>
    </submittedName>
</protein>
<keyword evidence="2" id="KW-0067">ATP-binding</keyword>
<dbReference type="PROSITE" id="PS50967">
    <property type="entry name" value="HRDC"/>
    <property type="match status" value="1"/>
</dbReference>
<gene>
    <name evidence="2" type="ORF">J2S11_003935</name>
</gene>
<keyword evidence="2" id="KW-0347">Helicase</keyword>
<keyword evidence="2" id="KW-0547">Nucleotide-binding</keyword>
<dbReference type="GO" id="GO:0004386">
    <property type="term" value="F:helicase activity"/>
    <property type="evidence" value="ECO:0007669"/>
    <property type="project" value="UniProtKB-KW"/>
</dbReference>
<dbReference type="InterPro" id="IPR010997">
    <property type="entry name" value="HRDC-like_sf"/>
</dbReference>
<sequence>MKKSKIFDTLKLLRKELALENGVPAYMICGDQVLRSIVTQKPEDAEQLIMVNGIGEKFVEKYGDEFLNALNESVEIDNERQEENVG</sequence>
<dbReference type="RefSeq" id="WP_307397404.1">
    <property type="nucleotide sequence ID" value="NZ_BAAADK010000017.1"/>
</dbReference>
<dbReference type="Pfam" id="PF00570">
    <property type="entry name" value="HRDC"/>
    <property type="match status" value="1"/>
</dbReference>
<dbReference type="InterPro" id="IPR002121">
    <property type="entry name" value="HRDC_dom"/>
</dbReference>
<dbReference type="SMART" id="SM00341">
    <property type="entry name" value="HRDC"/>
    <property type="match status" value="1"/>
</dbReference>
<dbReference type="Proteomes" id="UP001235840">
    <property type="component" value="Unassembled WGS sequence"/>
</dbReference>
<organism evidence="2 3">
    <name type="scientific">Caldalkalibacillus horti</name>
    <dbReference type="NCBI Taxonomy" id="77523"/>
    <lineage>
        <taxon>Bacteria</taxon>
        <taxon>Bacillati</taxon>
        <taxon>Bacillota</taxon>
        <taxon>Bacilli</taxon>
        <taxon>Bacillales</taxon>
        <taxon>Bacillaceae</taxon>
        <taxon>Caldalkalibacillus</taxon>
    </lineage>
</organism>
<feature type="domain" description="HRDC" evidence="1">
    <location>
        <begin position="1"/>
        <end position="80"/>
    </location>
</feature>
<evidence type="ECO:0000313" key="3">
    <source>
        <dbReference type="Proteomes" id="UP001235840"/>
    </source>
</evidence>
<dbReference type="SUPFAM" id="SSF47819">
    <property type="entry name" value="HRDC-like"/>
    <property type="match status" value="1"/>
</dbReference>
<dbReference type="Gene3D" id="1.10.150.80">
    <property type="entry name" value="HRDC domain"/>
    <property type="match status" value="1"/>
</dbReference>
<dbReference type="EMBL" id="JAUSTY010000022">
    <property type="protein sequence ID" value="MDQ0168005.1"/>
    <property type="molecule type" value="Genomic_DNA"/>
</dbReference>
<reference evidence="2 3" key="1">
    <citation type="submission" date="2023-07" db="EMBL/GenBank/DDBJ databases">
        <title>Genomic Encyclopedia of Type Strains, Phase IV (KMG-IV): sequencing the most valuable type-strain genomes for metagenomic binning, comparative biology and taxonomic classification.</title>
        <authorList>
            <person name="Goeker M."/>
        </authorList>
    </citation>
    <scope>NUCLEOTIDE SEQUENCE [LARGE SCALE GENOMIC DNA]</scope>
    <source>
        <strain evidence="2 3">DSM 12751</strain>
    </source>
</reference>
<dbReference type="InterPro" id="IPR044876">
    <property type="entry name" value="HRDC_dom_sf"/>
</dbReference>
<name>A0ABT9W4F6_9BACI</name>
<keyword evidence="2" id="KW-0378">Hydrolase</keyword>